<proteinExistence type="predicted"/>
<comment type="caution">
    <text evidence="1">The sequence shown here is derived from an EMBL/GenBank/DDBJ whole genome shotgun (WGS) entry which is preliminary data.</text>
</comment>
<dbReference type="RefSeq" id="WP_051894567.1">
    <property type="nucleotide sequence ID" value="NZ_CAWLUU010000167.1"/>
</dbReference>
<sequence length="260" mass="30488">MSIDVVNYNMPRQEYLSEASENIKKFILEQMRDKHFVHLKPDISLNLIKEYVENKQIDINSFIRSWDDLEIDQYMGDGGKYRKRRYATLSSCVTLGKVKLEEHQPHFQKKHYNGLNGDIARHYKPIKNKIINSEIMKGILYLSHDLFTKLSPIGNWHIETHQFRIEATDNQIGKPTPEGIHRDGVDYVIMLFVNRTNCIGGESAIYDKDKNKLSSFTMKDTFEMVILNDKELFHGVSSISREYKEKKAVRDILVITFRKK</sequence>
<dbReference type="HOGENOM" id="CLU_078728_0_0_6"/>
<accession>A0A077P373</accession>
<dbReference type="AlphaFoldDB" id="A0A077P373"/>
<evidence type="ECO:0000313" key="2">
    <source>
        <dbReference type="Proteomes" id="UP000028483"/>
    </source>
</evidence>
<dbReference type="Pfam" id="PF10014">
    <property type="entry name" value="2OG-Fe_Oxy_2"/>
    <property type="match status" value="1"/>
</dbReference>
<organism evidence="1 2">
    <name type="scientific">Xenorhabdus bovienii str. oregonense</name>
    <dbReference type="NCBI Taxonomy" id="1398202"/>
    <lineage>
        <taxon>Bacteria</taxon>
        <taxon>Pseudomonadati</taxon>
        <taxon>Pseudomonadota</taxon>
        <taxon>Gammaproteobacteria</taxon>
        <taxon>Enterobacterales</taxon>
        <taxon>Morganellaceae</taxon>
        <taxon>Xenorhabdus</taxon>
    </lineage>
</organism>
<dbReference type="Proteomes" id="UP000028483">
    <property type="component" value="Unassembled WGS sequence"/>
</dbReference>
<evidence type="ECO:0000313" key="1">
    <source>
        <dbReference type="EMBL" id="CDH05490.1"/>
    </source>
</evidence>
<protein>
    <recommendedName>
        <fullName evidence="3">2OG-Fe dioxygenase family protein</fullName>
    </recommendedName>
</protein>
<name>A0A077P373_XENBV</name>
<reference evidence="1" key="1">
    <citation type="submission" date="2013-07" db="EMBL/GenBank/DDBJ databases">
        <title>Sub-species coevolution in mutualistic symbiosis.</title>
        <authorList>
            <person name="Murfin K."/>
            <person name="Klassen J."/>
            <person name="Lee M."/>
            <person name="Forst S."/>
            <person name="Stock P."/>
            <person name="Goodrich-Blair H."/>
        </authorList>
    </citation>
    <scope>NUCLEOTIDE SEQUENCE [LARGE SCALE GENOMIC DNA]</scope>
    <source>
        <strain evidence="1">Oregonense</strain>
    </source>
</reference>
<gene>
    <name evidence="1" type="ORF">XBO1_1940006</name>
</gene>
<dbReference type="GO" id="GO:0051213">
    <property type="term" value="F:dioxygenase activity"/>
    <property type="evidence" value="ECO:0007669"/>
    <property type="project" value="InterPro"/>
</dbReference>
<evidence type="ECO:0008006" key="3">
    <source>
        <dbReference type="Google" id="ProtNLM"/>
    </source>
</evidence>
<dbReference type="Gene3D" id="2.60.120.620">
    <property type="entry name" value="q2cbj1_9rhob like domain"/>
    <property type="match status" value="1"/>
</dbReference>
<dbReference type="InterPro" id="IPR018724">
    <property type="entry name" value="2OG-Fe_dioxygenase"/>
</dbReference>
<dbReference type="EMBL" id="CBSX010000106">
    <property type="protein sequence ID" value="CDH05490.1"/>
    <property type="molecule type" value="Genomic_DNA"/>
</dbReference>